<accession>A0ABT0P5M2</accession>
<gene>
    <name evidence="2" type="ORF">M4438_37000</name>
</gene>
<evidence type="ECO:0000256" key="1">
    <source>
        <dbReference type="SAM" id="MobiDB-lite"/>
    </source>
</evidence>
<dbReference type="RefSeq" id="WP_249493557.1">
    <property type="nucleotide sequence ID" value="NZ_JAMCCK010000116.1"/>
</dbReference>
<reference evidence="2 3" key="1">
    <citation type="submission" date="2022-05" db="EMBL/GenBank/DDBJ databases">
        <title>Genome Resource of Streptomyces lavenduligriseus GA1-1, a Strain with Broad-Spectrum Antifungal Activity against Phytopathogenic Fungi.</title>
        <authorList>
            <person name="Qi D."/>
        </authorList>
    </citation>
    <scope>NUCLEOTIDE SEQUENCE [LARGE SCALE GENOMIC DNA]</scope>
    <source>
        <strain evidence="2 3">GA1-1</strain>
    </source>
</reference>
<dbReference type="EMBL" id="JAMCCK010000116">
    <property type="protein sequence ID" value="MCL3999024.1"/>
    <property type="molecule type" value="Genomic_DNA"/>
</dbReference>
<evidence type="ECO:0000313" key="2">
    <source>
        <dbReference type="EMBL" id="MCL3999024.1"/>
    </source>
</evidence>
<dbReference type="Proteomes" id="UP001202052">
    <property type="component" value="Unassembled WGS sequence"/>
</dbReference>
<proteinExistence type="predicted"/>
<comment type="caution">
    <text evidence="2">The sequence shown here is derived from an EMBL/GenBank/DDBJ whole genome shotgun (WGS) entry which is preliminary data.</text>
</comment>
<feature type="region of interest" description="Disordered" evidence="1">
    <location>
        <begin position="1"/>
        <end position="21"/>
    </location>
</feature>
<keyword evidence="3" id="KW-1185">Reference proteome</keyword>
<evidence type="ECO:0000313" key="3">
    <source>
        <dbReference type="Proteomes" id="UP001202052"/>
    </source>
</evidence>
<protein>
    <submittedName>
        <fullName evidence="2">Uncharacterized protein</fullName>
    </submittedName>
</protein>
<name>A0ABT0P5M2_9ACTN</name>
<organism evidence="2 3">
    <name type="scientific">Streptomyces lavenduligriseus</name>
    <dbReference type="NCBI Taxonomy" id="67315"/>
    <lineage>
        <taxon>Bacteria</taxon>
        <taxon>Bacillati</taxon>
        <taxon>Actinomycetota</taxon>
        <taxon>Actinomycetes</taxon>
        <taxon>Kitasatosporales</taxon>
        <taxon>Streptomycetaceae</taxon>
        <taxon>Streptomyces</taxon>
    </lineage>
</organism>
<sequence length="297" mass="32174">MPRHQNTAAQRARQAQRETGGKYTAELRKAQAGSRPGPFTLGQLLTACGTAPDWTGEHPVVDPEWAPEMFDFASLGGPVPYSTVLLLLGLLAPTGRSTELELESRNGFHSLIVVCDGRRFEMVLSQDDYVTERCRVPGCELSPVSAHSIPYCAHQHLAKRSEDELVEMATAWGNAQREEFSARNPAAVPLGEEGDHLIAAAVAQCAFFPVQAALIASAYERPDMVDVVYFGEQAVEVQHAMDSEYFRLMRVSQAAHRRIQKLAGGRCACGAALQIVAGPKVPPQFCSAACAGVVGRR</sequence>